<keyword evidence="13" id="KW-1185">Reference proteome</keyword>
<dbReference type="Gene3D" id="3.40.50.620">
    <property type="entry name" value="HUPs"/>
    <property type="match status" value="1"/>
</dbReference>
<dbReference type="Proteomes" id="UP000321379">
    <property type="component" value="Unassembled WGS sequence"/>
</dbReference>
<feature type="binding site" evidence="10">
    <location>
        <position position="296"/>
    </location>
    <ligand>
        <name>L-cysteinyl-5'-AMP</name>
        <dbReference type="ChEBI" id="CHEBI:144924"/>
    </ligand>
</feature>
<evidence type="ECO:0000256" key="2">
    <source>
        <dbReference type="ARBA" id="ARBA00007723"/>
    </source>
</evidence>
<sequence>MRAWTRPEVPRLPGTGSAPRLYDSASRSLVTARPDGRAAIYVCGITPYDTTHLGHAATYLAYDTLIRVWLDAGYPVDFVQNTTDVDDPLLERAARDGVDWRELAAGQTDLFRADMERLQIIPPDHYVAVTEVVTEVAEAVRELLDRGIAYPVDSPDAAPDLYFDSAAAEAAGAHQPGVPPPWHLGAESNLDRATMLELSAQRGGDPQRPGKHDALDPILWRSRRPGEPHWDTVLGRGRPGWHIECAVIAAKYLPTPITVNGGGSDLIFPHHEFSAGHVAALTGHALAQIYSHAGLVAYRGEKMSKSLGNLVLVSKLVAEGTDPRAIRLALLSDHYRSDWEWTDAHLSTAEARLAAWDDWAASAGTDQAESGTVDEGTTELRELLADDLDSPSALRAIDARIASGAHCTVTLVTAIHALLGIRLRSLPAD</sequence>
<comment type="similarity">
    <text evidence="2 10">Belongs to the class-I aminoacyl-tRNA synthetase family. MshC subfamily.</text>
</comment>
<dbReference type="GO" id="GO:0035446">
    <property type="term" value="F:cysteine-glucosaminylinositol ligase activity"/>
    <property type="evidence" value="ECO:0007669"/>
    <property type="project" value="UniProtKB-UniRule"/>
</dbReference>
<protein>
    <recommendedName>
        <fullName evidence="10">L-cysteine:1D-myo-inositol 2-amino-2-deoxy-alpha-D-glucopyranoside ligase</fullName>
        <shortName evidence="10">L-Cys:GlcN-Ins ligase</shortName>
        <ecNumber evidence="10">6.3.1.13</ecNumber>
    </recommendedName>
    <alternativeName>
        <fullName evidence="10">Mycothiol ligase</fullName>
        <shortName evidence="10">MSH ligase</shortName>
    </alternativeName>
</protein>
<dbReference type="Pfam" id="PF01406">
    <property type="entry name" value="tRNA-synt_1e"/>
    <property type="match status" value="1"/>
</dbReference>
<dbReference type="GO" id="GO:0006423">
    <property type="term" value="P:cysteinyl-tRNA aminoacylation"/>
    <property type="evidence" value="ECO:0007669"/>
    <property type="project" value="TreeGrafter"/>
</dbReference>
<dbReference type="RefSeq" id="WP_147782110.1">
    <property type="nucleotide sequence ID" value="NZ_VRMG01000004.1"/>
</dbReference>
<comment type="cofactor">
    <cofactor evidence="10">
        <name>Zn(2+)</name>
        <dbReference type="ChEBI" id="CHEBI:29105"/>
    </cofactor>
    <text evidence="10">Binds 1 zinc ion per subunit.</text>
</comment>
<dbReference type="PANTHER" id="PTHR10890:SF3">
    <property type="entry name" value="CYSTEINE--TRNA LIGASE, CYTOPLASMIC"/>
    <property type="match status" value="1"/>
</dbReference>
<evidence type="ECO:0000256" key="5">
    <source>
        <dbReference type="ARBA" id="ARBA00022723"/>
    </source>
</evidence>
<organism evidence="12 13">
    <name type="scientific">Lacisediminihabitans profunda</name>
    <dbReference type="NCBI Taxonomy" id="2594790"/>
    <lineage>
        <taxon>Bacteria</taxon>
        <taxon>Bacillati</taxon>
        <taxon>Actinomycetota</taxon>
        <taxon>Actinomycetes</taxon>
        <taxon>Micrococcales</taxon>
        <taxon>Microbacteriaceae</taxon>
        <taxon>Lacisediminihabitans</taxon>
    </lineage>
</organism>
<feature type="short sequence motif" description="'KMSKS' region" evidence="10">
    <location>
        <begin position="302"/>
        <end position="306"/>
    </location>
</feature>
<feature type="short sequence motif" description="'ERGGDP' region" evidence="10">
    <location>
        <begin position="201"/>
        <end position="206"/>
    </location>
</feature>
<proteinExistence type="inferred from homology"/>
<evidence type="ECO:0000313" key="12">
    <source>
        <dbReference type="EMBL" id="TXN31861.1"/>
    </source>
</evidence>
<feature type="binding site" evidence="10">
    <location>
        <begin position="43"/>
        <end position="46"/>
    </location>
    <ligand>
        <name>L-cysteinyl-5'-AMP</name>
        <dbReference type="ChEBI" id="CHEBI:144924"/>
    </ligand>
</feature>
<dbReference type="GO" id="GO:0005829">
    <property type="term" value="C:cytosol"/>
    <property type="evidence" value="ECO:0007669"/>
    <property type="project" value="TreeGrafter"/>
</dbReference>
<comment type="subunit">
    <text evidence="3 10">Monomer.</text>
</comment>
<keyword evidence="7 10" id="KW-0862">Zinc</keyword>
<dbReference type="InterPro" id="IPR014729">
    <property type="entry name" value="Rossmann-like_a/b/a_fold"/>
</dbReference>
<keyword evidence="6 10" id="KW-0547">Nucleotide-binding</keyword>
<dbReference type="GO" id="GO:0010125">
    <property type="term" value="P:mycothiol biosynthetic process"/>
    <property type="evidence" value="ECO:0007669"/>
    <property type="project" value="UniProtKB-UniRule"/>
</dbReference>
<dbReference type="NCBIfam" id="TIGR03447">
    <property type="entry name" value="mycothiol_MshC"/>
    <property type="match status" value="1"/>
</dbReference>
<comment type="catalytic activity">
    <reaction evidence="9 10">
        <text>1D-myo-inositol 2-amino-2-deoxy-alpha-D-glucopyranoside + L-cysteine + ATP = 1D-myo-inositol 2-(L-cysteinylamino)-2-deoxy-alpha-D-glucopyranoside + AMP + diphosphate + H(+)</text>
        <dbReference type="Rhea" id="RHEA:26176"/>
        <dbReference type="ChEBI" id="CHEBI:15378"/>
        <dbReference type="ChEBI" id="CHEBI:30616"/>
        <dbReference type="ChEBI" id="CHEBI:33019"/>
        <dbReference type="ChEBI" id="CHEBI:35235"/>
        <dbReference type="ChEBI" id="CHEBI:58886"/>
        <dbReference type="ChEBI" id="CHEBI:58887"/>
        <dbReference type="ChEBI" id="CHEBI:456215"/>
        <dbReference type="EC" id="6.3.1.13"/>
    </reaction>
</comment>
<feature type="binding site" evidence="10">
    <location>
        <begin position="81"/>
        <end position="83"/>
    </location>
    <ligand>
        <name>L-cysteinyl-5'-AMP</name>
        <dbReference type="ChEBI" id="CHEBI:144924"/>
    </ligand>
</feature>
<feature type="binding site" evidence="10">
    <location>
        <position position="58"/>
    </location>
    <ligand>
        <name>L-cysteinyl-5'-AMP</name>
        <dbReference type="ChEBI" id="CHEBI:144924"/>
    </ligand>
</feature>
<dbReference type="PRINTS" id="PR00983">
    <property type="entry name" value="TRNASYNTHCYS"/>
</dbReference>
<dbReference type="PANTHER" id="PTHR10890">
    <property type="entry name" value="CYSTEINYL-TRNA SYNTHETASE"/>
    <property type="match status" value="1"/>
</dbReference>
<gene>
    <name evidence="10" type="primary">mshC</name>
    <name evidence="12" type="ORF">FVP33_02720</name>
</gene>
<dbReference type="GO" id="GO:0005524">
    <property type="term" value="F:ATP binding"/>
    <property type="evidence" value="ECO:0007669"/>
    <property type="project" value="UniProtKB-KW"/>
</dbReference>
<comment type="caution">
    <text evidence="12">The sequence shown here is derived from an EMBL/GenBank/DDBJ whole genome shotgun (WGS) entry which is preliminary data.</text>
</comment>
<feature type="binding site" evidence="10">
    <location>
        <begin position="263"/>
        <end position="265"/>
    </location>
    <ligand>
        <name>L-cysteinyl-5'-AMP</name>
        <dbReference type="ChEBI" id="CHEBI:144924"/>
    </ligand>
</feature>
<evidence type="ECO:0000256" key="6">
    <source>
        <dbReference type="ARBA" id="ARBA00022741"/>
    </source>
</evidence>
<dbReference type="GO" id="GO:0004817">
    <property type="term" value="F:cysteine-tRNA ligase activity"/>
    <property type="evidence" value="ECO:0007669"/>
    <property type="project" value="TreeGrafter"/>
</dbReference>
<evidence type="ECO:0000313" key="13">
    <source>
        <dbReference type="Proteomes" id="UP000321379"/>
    </source>
</evidence>
<accession>A0A5C8UU38</accession>
<evidence type="ECO:0000259" key="11">
    <source>
        <dbReference type="Pfam" id="PF01406"/>
    </source>
</evidence>
<dbReference type="SUPFAM" id="SSF52374">
    <property type="entry name" value="Nucleotidylyl transferase"/>
    <property type="match status" value="1"/>
</dbReference>
<evidence type="ECO:0000256" key="8">
    <source>
        <dbReference type="ARBA" id="ARBA00022840"/>
    </source>
</evidence>
<dbReference type="AlphaFoldDB" id="A0A5C8UU38"/>
<dbReference type="InterPro" id="IPR017812">
    <property type="entry name" value="Mycothiol_ligase_MshC"/>
</dbReference>
<feature type="binding site" evidence="10">
    <location>
        <position position="270"/>
    </location>
    <ligand>
        <name>Zn(2+)</name>
        <dbReference type="ChEBI" id="CHEBI:29105"/>
    </ligand>
</feature>
<keyword evidence="4 10" id="KW-0436">Ligase</keyword>
<keyword evidence="5 10" id="KW-0479">Metal-binding</keyword>
<dbReference type="EC" id="6.3.1.13" evidence="10"/>
<dbReference type="Gene3D" id="1.20.120.640">
    <property type="entry name" value="Anticodon-binding domain of a subclass of class I aminoacyl-tRNA synthetases"/>
    <property type="match status" value="1"/>
</dbReference>
<dbReference type="HAMAP" id="MF_01697">
    <property type="entry name" value="MshC"/>
    <property type="match status" value="1"/>
</dbReference>
<evidence type="ECO:0000256" key="7">
    <source>
        <dbReference type="ARBA" id="ARBA00022833"/>
    </source>
</evidence>
<dbReference type="InterPro" id="IPR032678">
    <property type="entry name" value="tRNA-synt_1_cat_dom"/>
</dbReference>
<evidence type="ECO:0000256" key="9">
    <source>
        <dbReference type="ARBA" id="ARBA00048350"/>
    </source>
</evidence>
<evidence type="ECO:0000256" key="4">
    <source>
        <dbReference type="ARBA" id="ARBA00022598"/>
    </source>
</evidence>
<comment type="function">
    <text evidence="1 10">Catalyzes the ATP-dependent condensation of GlcN-Ins and L-cysteine to form L-Cys-GlcN-Ins.</text>
</comment>
<dbReference type="EMBL" id="VRMG01000004">
    <property type="protein sequence ID" value="TXN31861.1"/>
    <property type="molecule type" value="Genomic_DNA"/>
</dbReference>
<feature type="domain" description="tRNA synthetases class I catalytic" evidence="11">
    <location>
        <begin position="36"/>
        <end position="349"/>
    </location>
</feature>
<comment type="caution">
    <text evidence="10">Lacks conserved residue(s) required for the propagation of feature annotation.</text>
</comment>
<keyword evidence="8 10" id="KW-0067">ATP-binding</keyword>
<evidence type="ECO:0000256" key="10">
    <source>
        <dbReference type="HAMAP-Rule" id="MF_01697"/>
    </source>
</evidence>
<name>A0A5C8UU38_9MICO</name>
<feature type="binding site" evidence="10">
    <location>
        <position position="241"/>
    </location>
    <ligand>
        <name>L-cysteinyl-5'-AMP</name>
        <dbReference type="ChEBI" id="CHEBI:144924"/>
    </ligand>
</feature>
<feature type="binding site" evidence="10">
    <location>
        <position position="245"/>
    </location>
    <ligand>
        <name>Zn(2+)</name>
        <dbReference type="ChEBI" id="CHEBI:29105"/>
    </ligand>
</feature>
<evidence type="ECO:0000256" key="1">
    <source>
        <dbReference type="ARBA" id="ARBA00003679"/>
    </source>
</evidence>
<dbReference type="GO" id="GO:0008270">
    <property type="term" value="F:zinc ion binding"/>
    <property type="evidence" value="ECO:0007669"/>
    <property type="project" value="UniProtKB-UniRule"/>
</dbReference>
<dbReference type="InterPro" id="IPR024909">
    <property type="entry name" value="Cys-tRNA/MSH_ligase"/>
</dbReference>
<reference evidence="12 13" key="1">
    <citation type="submission" date="2019-08" db="EMBL/GenBank/DDBJ databases">
        <title>Bacterial whole genome sequence for Glaciihabitans sp. CHu50b-6-2.</title>
        <authorList>
            <person name="Jin L."/>
        </authorList>
    </citation>
    <scope>NUCLEOTIDE SEQUENCE [LARGE SCALE GENOMIC DNA]</scope>
    <source>
        <strain evidence="12 13">CHu50b-6-2</strain>
    </source>
</reference>
<feature type="binding site" evidence="10">
    <location>
        <position position="43"/>
    </location>
    <ligand>
        <name>Zn(2+)</name>
        <dbReference type="ChEBI" id="CHEBI:29105"/>
    </ligand>
</feature>
<evidence type="ECO:0000256" key="3">
    <source>
        <dbReference type="ARBA" id="ARBA00011245"/>
    </source>
</evidence>